<organism evidence="1 2">
    <name type="scientific">Vibrio ouci</name>
    <dbReference type="NCBI Taxonomy" id="2499078"/>
    <lineage>
        <taxon>Bacteria</taxon>
        <taxon>Pseudomonadati</taxon>
        <taxon>Pseudomonadota</taxon>
        <taxon>Gammaproteobacteria</taxon>
        <taxon>Vibrionales</taxon>
        <taxon>Vibrionaceae</taxon>
        <taxon>Vibrio</taxon>
    </lineage>
</organism>
<keyword evidence="2" id="KW-1185">Reference proteome</keyword>
<accession>A0A4Y8WA07</accession>
<gene>
    <name evidence="1" type="ORF">ELS82_22165</name>
</gene>
<evidence type="ECO:0000313" key="1">
    <source>
        <dbReference type="EMBL" id="TFH89443.1"/>
    </source>
</evidence>
<dbReference type="AlphaFoldDB" id="A0A4Y8WA07"/>
<proteinExistence type="predicted"/>
<evidence type="ECO:0000313" key="2">
    <source>
        <dbReference type="Proteomes" id="UP000297753"/>
    </source>
</evidence>
<comment type="caution">
    <text evidence="1">The sequence shown here is derived from an EMBL/GenBank/DDBJ whole genome shotgun (WGS) entry which is preliminary data.</text>
</comment>
<sequence>MNENIRPEDLAKAGITMRGGHFFPAGPEEVRQRIRQYYSDGTLKSSFIATDESTTHQTIYRFESCPF</sequence>
<dbReference type="Proteomes" id="UP000297753">
    <property type="component" value="Unassembled WGS sequence"/>
</dbReference>
<protein>
    <submittedName>
        <fullName evidence="1">Uncharacterized protein</fullName>
    </submittedName>
</protein>
<dbReference type="EMBL" id="SATR01000066">
    <property type="protein sequence ID" value="TFH89443.1"/>
    <property type="molecule type" value="Genomic_DNA"/>
</dbReference>
<name>A0A4Y8WA07_9VIBR</name>
<dbReference type="OrthoDB" id="9803969at2"/>
<reference evidence="1 2" key="1">
    <citation type="submission" date="2019-01" db="EMBL/GenBank/DDBJ databases">
        <title>Vibrio BEI176 sp. nov, a marine bacterium isolated from China: eastern marignal seas.</title>
        <authorList>
            <person name="Li B."/>
        </authorList>
    </citation>
    <scope>NUCLEOTIDE SEQUENCE [LARGE SCALE GENOMIC DNA]</scope>
    <source>
        <strain evidence="1 2">BEI176</strain>
    </source>
</reference>